<dbReference type="AlphaFoldDB" id="A0A0A2CBJ1"/>
<comment type="caution">
    <text evidence="2">The sequence shown here is derived from an EMBL/GenBank/DDBJ whole genome shotgun (WGS) entry which is preliminary data.</text>
</comment>
<protein>
    <submittedName>
        <fullName evidence="2">Uncharacterized protein</fullName>
    </submittedName>
</protein>
<evidence type="ECO:0000256" key="1">
    <source>
        <dbReference type="SAM" id="Phobius"/>
    </source>
</evidence>
<sequence length="86" mass="9851">MNETQKNKNFNLTEMKFKFNDLFTGIALLLCAFLCAFSLALIAIRLGPIAKWANYQTICVEQESLKSPTEWAVRKCNGRSKVYQVK</sequence>
<reference evidence="3" key="1">
    <citation type="journal article" date="2014" name="Sci. Data">
        <title>Genomes of diverse isolates of the marine cyanobacterium Prochlorococcus.</title>
        <authorList>
            <person name="Biller S."/>
            <person name="Berube P."/>
            <person name="Thompson J."/>
            <person name="Kelly L."/>
            <person name="Roggensack S."/>
            <person name="Awad L."/>
            <person name="Roache-Johnson K."/>
            <person name="Ding H."/>
            <person name="Giovannoni S.J."/>
            <person name="Moore L.R."/>
            <person name="Chisholm S.W."/>
        </authorList>
    </citation>
    <scope>NUCLEOTIDE SEQUENCE [LARGE SCALE GENOMIC DNA]</scope>
    <source>
        <strain evidence="3">PAC1</strain>
    </source>
</reference>
<name>A0A0A2CBJ1_PROMR</name>
<keyword evidence="1" id="KW-0472">Membrane</keyword>
<proteinExistence type="predicted"/>
<keyword evidence="1" id="KW-0812">Transmembrane</keyword>
<keyword evidence="1" id="KW-1133">Transmembrane helix</keyword>
<gene>
    <name evidence="2" type="ORF">EV03_0168</name>
</gene>
<evidence type="ECO:0000313" key="2">
    <source>
        <dbReference type="EMBL" id="KGG22275.1"/>
    </source>
</evidence>
<organism evidence="2 3">
    <name type="scientific">Prochlorococcus marinus str. PAC1</name>
    <dbReference type="NCBI Taxonomy" id="59924"/>
    <lineage>
        <taxon>Bacteria</taxon>
        <taxon>Bacillati</taxon>
        <taxon>Cyanobacteriota</taxon>
        <taxon>Cyanophyceae</taxon>
        <taxon>Synechococcales</taxon>
        <taxon>Prochlorococcaceae</taxon>
        <taxon>Prochlorococcus</taxon>
    </lineage>
</organism>
<dbReference type="RefSeq" id="WP_011294582.1">
    <property type="nucleotide sequence ID" value="NZ_CP138967.1"/>
</dbReference>
<dbReference type="Proteomes" id="UP000030392">
    <property type="component" value="Unassembled WGS sequence"/>
</dbReference>
<evidence type="ECO:0000313" key="3">
    <source>
        <dbReference type="Proteomes" id="UP000030392"/>
    </source>
</evidence>
<feature type="transmembrane region" description="Helical" evidence="1">
    <location>
        <begin position="22"/>
        <end position="44"/>
    </location>
</feature>
<dbReference type="EMBL" id="JNAX01000003">
    <property type="protein sequence ID" value="KGG22275.1"/>
    <property type="molecule type" value="Genomic_DNA"/>
</dbReference>
<accession>A0A0A2CBJ1</accession>